<keyword evidence="1" id="KW-0732">Signal</keyword>
<proteinExistence type="predicted"/>
<feature type="chain" id="PRO_5045547729" evidence="1">
    <location>
        <begin position="21"/>
        <end position="157"/>
    </location>
</feature>
<feature type="signal peptide" evidence="1">
    <location>
        <begin position="1"/>
        <end position="20"/>
    </location>
</feature>
<evidence type="ECO:0000313" key="2">
    <source>
        <dbReference type="EMBL" id="BDD50697.1"/>
    </source>
</evidence>
<sequence length="157" mass="17093">MKRVLAIVLSILAAPSFANNDVSTISLAKAAVTKILETRYKPDECAKWKILASAGSISQANALAKCDNDFNPGYGLDFSSVEVKRTDNFDSVCGIVSGRTELSRIGARFVYDVKSGSVTLKPSKYPMYSLASSGEFGKNQINLENKQYELVYSSKCK</sequence>
<organism evidence="2 3">
    <name type="scientific">Phytobacter diazotrophicus</name>
    <dbReference type="NCBI Taxonomy" id="395631"/>
    <lineage>
        <taxon>Bacteria</taxon>
        <taxon>Pseudomonadati</taxon>
        <taxon>Pseudomonadota</taxon>
        <taxon>Gammaproteobacteria</taxon>
        <taxon>Enterobacterales</taxon>
        <taxon>Enterobacteriaceae</taxon>
        <taxon>Phytobacter</taxon>
    </lineage>
</organism>
<gene>
    <name evidence="2" type="ORF">PDTA9734_21840</name>
</gene>
<dbReference type="Proteomes" id="UP001320460">
    <property type="component" value="Chromosome"/>
</dbReference>
<accession>A0ABN6LP24</accession>
<evidence type="ECO:0000313" key="3">
    <source>
        <dbReference type="Proteomes" id="UP001320460"/>
    </source>
</evidence>
<protein>
    <submittedName>
        <fullName evidence="2">Uncharacterized protein</fullName>
    </submittedName>
</protein>
<dbReference type="EMBL" id="AP025334">
    <property type="protein sequence ID" value="BDD50697.1"/>
    <property type="molecule type" value="Genomic_DNA"/>
</dbReference>
<name>A0ABN6LP24_9ENTR</name>
<reference evidence="2 3" key="1">
    <citation type="submission" date="2021-12" db="EMBL/GenBank/DDBJ databases">
        <title>Complete genome sequence of Phytobacter diazotrophicus TA9734.</title>
        <authorList>
            <person name="Kubota H."/>
            <person name="Nakayama Y."/>
            <person name="Ariyoshi T."/>
        </authorList>
    </citation>
    <scope>NUCLEOTIDE SEQUENCE [LARGE SCALE GENOMIC DNA]</scope>
    <source>
        <strain evidence="2 3">TA9734</strain>
    </source>
</reference>
<evidence type="ECO:0000256" key="1">
    <source>
        <dbReference type="SAM" id="SignalP"/>
    </source>
</evidence>
<keyword evidence="3" id="KW-1185">Reference proteome</keyword>
<dbReference type="RefSeq" id="WP_125124413.1">
    <property type="nucleotide sequence ID" value="NZ_AP025334.1"/>
</dbReference>